<dbReference type="InterPro" id="IPR050356">
    <property type="entry name" value="SulA_CellDiv_inhibitor"/>
</dbReference>
<proteinExistence type="inferred from homology"/>
<feature type="domain" description="UmuC" evidence="3">
    <location>
        <begin position="34"/>
        <end position="155"/>
    </location>
</feature>
<dbReference type="RefSeq" id="WP_183910074.1">
    <property type="nucleotide sequence ID" value="NZ_JACHXZ010000002.1"/>
</dbReference>
<dbReference type="InterPro" id="IPR043502">
    <property type="entry name" value="DNA/RNA_pol_sf"/>
</dbReference>
<keyword evidence="5" id="KW-1185">Reference proteome</keyword>
<keyword evidence="2" id="KW-0227">DNA damage</keyword>
<dbReference type="Gene3D" id="3.30.70.270">
    <property type="match status" value="1"/>
</dbReference>
<evidence type="ECO:0000256" key="1">
    <source>
        <dbReference type="ARBA" id="ARBA00010945"/>
    </source>
</evidence>
<dbReference type="CDD" id="cd03468">
    <property type="entry name" value="PolY_like"/>
    <property type="match status" value="1"/>
</dbReference>
<accession>A0A839UKG4</accession>
<dbReference type="Pfam" id="PF00817">
    <property type="entry name" value="IMS"/>
    <property type="match status" value="1"/>
</dbReference>
<evidence type="ECO:0000313" key="5">
    <source>
        <dbReference type="Proteomes" id="UP000559987"/>
    </source>
</evidence>
<sequence length="497" mass="55605">MSVSGQWVEGGERWLCLYFPTLAIDYWQRQQAEPAALALHEGARLVMCSGAARLAGVEAGMSLASAQALLPTIVLRPYEPAHEQSLLQALAQWAYGFTSSVMLEPPHRLVLELAASLRLFGGLAALLARLSAELQAWGCEVALGLAPTAAGARLLAVAQSAEGHPELSEQQRALAQGDWPHLLARQPLARLPLAKASLQRLRRAGFQTVGELLAVPLASIGRRFDQPLVQLLRQLQGLSPELAQAWVLAPEFNRSHVFMYGLTDSAHLQAPMQALLAELKQFLRQRQLVTQGLCWRFVHVDRQVSELSVGVQRAHGDTDEFLRLTQLKLEQFRMRAPVEVVGLRAEPLTAAEPAPVGLFPELRDASDEAGRLIDRLYQRLSPAQLFSVQLQDEHLPEYQQCPVRVQARRPTLPAVAATGLLSPWLYPDPLPLQQRRGQLVWQGEILTLVSLAERMDSHWWAERQRRDYFVARAGHRYVRIFFCHQRQQWFVAGCYVC</sequence>
<organism evidence="4 5">
    <name type="scientific">Simiduia aestuariiviva</name>
    <dbReference type="NCBI Taxonomy" id="1510459"/>
    <lineage>
        <taxon>Bacteria</taxon>
        <taxon>Pseudomonadati</taxon>
        <taxon>Pseudomonadota</taxon>
        <taxon>Gammaproteobacteria</taxon>
        <taxon>Cellvibrionales</taxon>
        <taxon>Cellvibrionaceae</taxon>
        <taxon>Simiduia</taxon>
    </lineage>
</organism>
<comment type="caution">
    <text evidence="4">The sequence shown here is derived from an EMBL/GenBank/DDBJ whole genome shotgun (WGS) entry which is preliminary data.</text>
</comment>
<dbReference type="Proteomes" id="UP000559987">
    <property type="component" value="Unassembled WGS sequence"/>
</dbReference>
<reference evidence="4 5" key="1">
    <citation type="submission" date="2020-08" db="EMBL/GenBank/DDBJ databases">
        <title>Genomic Encyclopedia of Type Strains, Phase III (KMG-III): the genomes of soil and plant-associated and newly described type strains.</title>
        <authorList>
            <person name="Whitman W."/>
        </authorList>
    </citation>
    <scope>NUCLEOTIDE SEQUENCE [LARGE SCALE GENOMIC DNA]</scope>
    <source>
        <strain evidence="4 5">CECT 8571</strain>
    </source>
</reference>
<comment type="similarity">
    <text evidence="1">Belongs to the DNA polymerase type-Y family.</text>
</comment>
<dbReference type="AlphaFoldDB" id="A0A839UKG4"/>
<dbReference type="EMBL" id="JACHXZ010000002">
    <property type="protein sequence ID" value="MBB3168604.1"/>
    <property type="molecule type" value="Genomic_DNA"/>
</dbReference>
<dbReference type="Gene3D" id="3.40.1170.60">
    <property type="match status" value="1"/>
</dbReference>
<dbReference type="SUPFAM" id="SSF56672">
    <property type="entry name" value="DNA/RNA polymerases"/>
    <property type="match status" value="1"/>
</dbReference>
<dbReference type="PANTHER" id="PTHR35369:SF2">
    <property type="entry name" value="BLR3025 PROTEIN"/>
    <property type="match status" value="1"/>
</dbReference>
<gene>
    <name evidence="4" type="ORF">FHS30_001788</name>
</gene>
<dbReference type="GO" id="GO:0006281">
    <property type="term" value="P:DNA repair"/>
    <property type="evidence" value="ECO:0007669"/>
    <property type="project" value="InterPro"/>
</dbReference>
<evidence type="ECO:0000256" key="2">
    <source>
        <dbReference type="ARBA" id="ARBA00022763"/>
    </source>
</evidence>
<name>A0A839UKG4_9GAMM</name>
<evidence type="ECO:0000313" key="4">
    <source>
        <dbReference type="EMBL" id="MBB3168604.1"/>
    </source>
</evidence>
<evidence type="ECO:0000259" key="3">
    <source>
        <dbReference type="Pfam" id="PF00817"/>
    </source>
</evidence>
<dbReference type="PANTHER" id="PTHR35369">
    <property type="entry name" value="BLR3025 PROTEIN-RELATED"/>
    <property type="match status" value="1"/>
</dbReference>
<dbReference type="InterPro" id="IPR001126">
    <property type="entry name" value="UmuC"/>
</dbReference>
<dbReference type="InterPro" id="IPR043128">
    <property type="entry name" value="Rev_trsase/Diguanyl_cyclase"/>
</dbReference>
<protein>
    <submittedName>
        <fullName evidence="4">Protein ImuB</fullName>
    </submittedName>
</protein>